<dbReference type="AlphaFoldDB" id="A0A9N7RKE1"/>
<feature type="domain" description="POTRA" evidence="9">
    <location>
        <begin position="79"/>
        <end position="158"/>
    </location>
</feature>
<comment type="similarity">
    <text evidence="2">Belongs to the SAM50/omp85 family.</text>
</comment>
<dbReference type="Pfam" id="PF07244">
    <property type="entry name" value="POTRA"/>
    <property type="match status" value="1"/>
</dbReference>
<dbReference type="Pfam" id="PF01103">
    <property type="entry name" value="Omp85"/>
    <property type="match status" value="1"/>
</dbReference>
<keyword evidence="3" id="KW-1134">Transmembrane beta strand</keyword>
<keyword evidence="11" id="KW-1185">Reference proteome</keyword>
<keyword evidence="5" id="KW-0934">Plastid</keyword>
<accession>A0A9N7RKE1</accession>
<dbReference type="OrthoDB" id="1724197at2759"/>
<dbReference type="PROSITE" id="PS51779">
    <property type="entry name" value="POTRA"/>
    <property type="match status" value="1"/>
</dbReference>
<evidence type="ECO:0000256" key="8">
    <source>
        <dbReference type="SAM" id="MobiDB-lite"/>
    </source>
</evidence>
<gene>
    <name evidence="10" type="ORF">SHERM_02246</name>
</gene>
<sequence>MEAHSDADPKPNPKESSIPDLKPYEEIEDVEEEDTELEEEEEEEDENESETMTPEARIQRDRANMDSLFRRLSKEQVPVRVHDVIIKGNTKTKDSLIEAEVESIFRDATSFQQLLRAAADASARLQSLDIFDSVNITLDAGPPELPGTANIVIEVSEASNPLSGNVGIYSKPEARSWSLEALLRLKNLFGYGDLWDASVSYGWGQALEVSSGVSLPRFKEIPTPLSARISMVSQDWLKFSSYKEQALGLSLGLLETGKHSLSYNLSWRTLTDPSQMSSHTVRRQLGHNLLSSLKYVFKVDRRDSSLRPTRGHAFVSTTQVGGLFPDARSLRFIRQEFDIRYALPFGFSRAALNLGISAGVVIPWSRASLSMPSYLPERFFIGGNSSPVCSLSGPFSVLGFKTRGLGPAEPRRFVRANSGDEGSDYSGFDHVGGDLAVTAFADLSFDLPLKVFRDAGIHGHVFANTGSLNKLSENAYKGLSLQKFKDSFRSTVGVGLIVPTKLFRMEVNYCHILKQQGQDQGKSGVQFSFSSPQ</sequence>
<evidence type="ECO:0000256" key="6">
    <source>
        <dbReference type="ARBA" id="ARBA00023136"/>
    </source>
</evidence>
<evidence type="ECO:0000256" key="7">
    <source>
        <dbReference type="ARBA" id="ARBA00024013"/>
    </source>
</evidence>
<feature type="compositionally biased region" description="Basic and acidic residues" evidence="8">
    <location>
        <begin position="1"/>
        <end position="13"/>
    </location>
</feature>
<dbReference type="InterPro" id="IPR000184">
    <property type="entry name" value="Bac_surfAg_D15"/>
</dbReference>
<comment type="caution">
    <text evidence="10">The sequence shown here is derived from an EMBL/GenBank/DDBJ whole genome shotgun (WGS) entry which is preliminary data.</text>
</comment>
<evidence type="ECO:0000313" key="11">
    <source>
        <dbReference type="Proteomes" id="UP001153555"/>
    </source>
</evidence>
<feature type="compositionally biased region" description="Acidic residues" evidence="8">
    <location>
        <begin position="26"/>
        <end position="49"/>
    </location>
</feature>
<dbReference type="PANTHER" id="PTHR12815">
    <property type="entry name" value="SORTING AND ASSEMBLY MACHINERY SAMM50 PROTEIN FAMILY MEMBER"/>
    <property type="match status" value="1"/>
</dbReference>
<organism evidence="10 11">
    <name type="scientific">Striga hermonthica</name>
    <name type="common">Purple witchweed</name>
    <name type="synonym">Buchnera hermonthica</name>
    <dbReference type="NCBI Taxonomy" id="68872"/>
    <lineage>
        <taxon>Eukaryota</taxon>
        <taxon>Viridiplantae</taxon>
        <taxon>Streptophyta</taxon>
        <taxon>Embryophyta</taxon>
        <taxon>Tracheophyta</taxon>
        <taxon>Spermatophyta</taxon>
        <taxon>Magnoliopsida</taxon>
        <taxon>eudicotyledons</taxon>
        <taxon>Gunneridae</taxon>
        <taxon>Pentapetalae</taxon>
        <taxon>asterids</taxon>
        <taxon>lamiids</taxon>
        <taxon>Lamiales</taxon>
        <taxon>Orobanchaceae</taxon>
        <taxon>Buchnereae</taxon>
        <taxon>Striga</taxon>
    </lineage>
</organism>
<proteinExistence type="inferred from homology"/>
<keyword evidence="6" id="KW-0472">Membrane</keyword>
<reference evidence="10" key="1">
    <citation type="submission" date="2019-12" db="EMBL/GenBank/DDBJ databases">
        <authorList>
            <person name="Scholes J."/>
        </authorList>
    </citation>
    <scope>NUCLEOTIDE SEQUENCE</scope>
</reference>
<evidence type="ECO:0000256" key="2">
    <source>
        <dbReference type="ARBA" id="ARBA00010913"/>
    </source>
</evidence>
<keyword evidence="5" id="KW-1002">Plastid outer membrane</keyword>
<evidence type="ECO:0000256" key="3">
    <source>
        <dbReference type="ARBA" id="ARBA00022452"/>
    </source>
</evidence>
<evidence type="ECO:0000256" key="5">
    <source>
        <dbReference type="ARBA" id="ARBA00022805"/>
    </source>
</evidence>
<dbReference type="PANTHER" id="PTHR12815:SF18">
    <property type="entry name" value="SORTING AND ASSEMBLY MACHINERY COMPONENT 50 HOMOLOG"/>
    <property type="match status" value="1"/>
</dbReference>
<protein>
    <submittedName>
        <fullName evidence="10">Outer membrane OMP85 family protein</fullName>
    </submittedName>
</protein>
<dbReference type="Gene3D" id="2.40.160.50">
    <property type="entry name" value="membrane protein fhac: a member of the omp85/tpsb transporter family"/>
    <property type="match status" value="1"/>
</dbReference>
<keyword evidence="4" id="KW-0812">Transmembrane</keyword>
<evidence type="ECO:0000259" key="9">
    <source>
        <dbReference type="PROSITE" id="PS51779"/>
    </source>
</evidence>
<comment type="subcellular location">
    <subcellularLocation>
        <location evidence="1">Mitochondrion outer membrane</location>
        <topology evidence="1">Multi-pass membrane protein</topology>
    </subcellularLocation>
    <subcellularLocation>
        <location evidence="7">Plastid</location>
        <location evidence="7">Chloroplast outer membrane</location>
    </subcellularLocation>
</comment>
<feature type="region of interest" description="Disordered" evidence="8">
    <location>
        <begin position="1"/>
        <end position="61"/>
    </location>
</feature>
<dbReference type="InterPro" id="IPR039910">
    <property type="entry name" value="D15-like"/>
</dbReference>
<dbReference type="GO" id="GO:0005741">
    <property type="term" value="C:mitochondrial outer membrane"/>
    <property type="evidence" value="ECO:0007669"/>
    <property type="project" value="UniProtKB-SubCell"/>
</dbReference>
<name>A0A9N7RKE1_STRHE</name>
<dbReference type="Proteomes" id="UP001153555">
    <property type="component" value="Unassembled WGS sequence"/>
</dbReference>
<dbReference type="Gene3D" id="3.10.20.310">
    <property type="entry name" value="membrane protein fhac"/>
    <property type="match status" value="1"/>
</dbReference>
<dbReference type="FunFam" id="2.40.160.50:FF:000005">
    <property type="entry name" value="Outer membrane OMP85 family protein"/>
    <property type="match status" value="1"/>
</dbReference>
<dbReference type="InterPro" id="IPR034746">
    <property type="entry name" value="POTRA"/>
</dbReference>
<dbReference type="InterPro" id="IPR010827">
    <property type="entry name" value="BamA/TamA_POTRA"/>
</dbReference>
<dbReference type="EMBL" id="CACSLK010028053">
    <property type="protein sequence ID" value="CAA0834423.1"/>
    <property type="molecule type" value="Genomic_DNA"/>
</dbReference>
<evidence type="ECO:0000313" key="10">
    <source>
        <dbReference type="EMBL" id="CAA0834423.1"/>
    </source>
</evidence>
<evidence type="ECO:0000256" key="4">
    <source>
        <dbReference type="ARBA" id="ARBA00022692"/>
    </source>
</evidence>
<dbReference type="FunFam" id="3.10.20.310:FF:000016">
    <property type="entry name" value="Outer membrane OMP85 family protein"/>
    <property type="match status" value="1"/>
</dbReference>
<dbReference type="GO" id="GO:0009707">
    <property type="term" value="C:chloroplast outer membrane"/>
    <property type="evidence" value="ECO:0007669"/>
    <property type="project" value="UniProtKB-SubCell"/>
</dbReference>
<evidence type="ECO:0000256" key="1">
    <source>
        <dbReference type="ARBA" id="ARBA00004374"/>
    </source>
</evidence>